<dbReference type="Gene3D" id="3.20.20.450">
    <property type="entry name" value="EAL domain"/>
    <property type="match status" value="1"/>
</dbReference>
<dbReference type="SMART" id="SM00052">
    <property type="entry name" value="EAL"/>
    <property type="match status" value="1"/>
</dbReference>
<dbReference type="InterPro" id="IPR001633">
    <property type="entry name" value="EAL_dom"/>
</dbReference>
<dbReference type="AlphaFoldDB" id="A0A3G2R2K1"/>
<accession>A0A3G2R2K1</accession>
<dbReference type="SUPFAM" id="SSF141868">
    <property type="entry name" value="EAL domain-like"/>
    <property type="match status" value="1"/>
</dbReference>
<dbReference type="PANTHER" id="PTHR33121:SF71">
    <property type="entry name" value="OXYGEN SENSOR PROTEIN DOSP"/>
    <property type="match status" value="1"/>
</dbReference>
<reference evidence="2 3" key="1">
    <citation type="submission" date="2018-10" db="EMBL/GenBank/DDBJ databases">
        <authorList>
            <person name="Zhang X."/>
        </authorList>
    </citation>
    <scope>NUCLEOTIDE SEQUENCE [LARGE SCALE GENOMIC DNA]</scope>
    <source>
        <strain evidence="2 3">SK-G1</strain>
    </source>
</reference>
<sequence length="142" mass="16423">MNVYEIFKCYRINPEEIVAEITERETVKDINAVYVFARELTELGVRFTIDDFGSGFSSFIYLRYFGCYFAKIGGSLVRDINRSGRSRMIVENMAKLLQRLSIEVVAEFIENREIAEILHRSGIRYGQGYYLGMPSICPGYKD</sequence>
<dbReference type="EMBL" id="CP033169">
    <property type="protein sequence ID" value="AYO29602.1"/>
    <property type="molecule type" value="Genomic_DNA"/>
</dbReference>
<keyword evidence="3" id="KW-1185">Reference proteome</keyword>
<dbReference type="PROSITE" id="PS50883">
    <property type="entry name" value="EAL"/>
    <property type="match status" value="1"/>
</dbReference>
<dbReference type="PANTHER" id="PTHR33121">
    <property type="entry name" value="CYCLIC DI-GMP PHOSPHODIESTERASE PDEF"/>
    <property type="match status" value="1"/>
</dbReference>
<dbReference type="RefSeq" id="WP_122014001.1">
    <property type="nucleotide sequence ID" value="NZ_CP033169.1"/>
</dbReference>
<dbReference type="Proteomes" id="UP000280960">
    <property type="component" value="Chromosome"/>
</dbReference>
<protein>
    <submittedName>
        <fullName evidence="2">EAL domain-containing protein</fullName>
    </submittedName>
</protein>
<proteinExistence type="predicted"/>
<dbReference type="Pfam" id="PF00563">
    <property type="entry name" value="EAL"/>
    <property type="match status" value="1"/>
</dbReference>
<name>A0A3G2R2K1_9FIRM</name>
<gene>
    <name evidence="2" type="ORF">D2962_02360</name>
</gene>
<dbReference type="InterPro" id="IPR035919">
    <property type="entry name" value="EAL_sf"/>
</dbReference>
<dbReference type="CDD" id="cd01948">
    <property type="entry name" value="EAL"/>
    <property type="match status" value="1"/>
</dbReference>
<feature type="domain" description="EAL" evidence="1">
    <location>
        <begin position="1"/>
        <end position="142"/>
    </location>
</feature>
<evidence type="ECO:0000259" key="1">
    <source>
        <dbReference type="PROSITE" id="PS50883"/>
    </source>
</evidence>
<dbReference type="GO" id="GO:0071111">
    <property type="term" value="F:cyclic-guanylate-specific phosphodiesterase activity"/>
    <property type="evidence" value="ECO:0007669"/>
    <property type="project" value="InterPro"/>
</dbReference>
<evidence type="ECO:0000313" key="3">
    <source>
        <dbReference type="Proteomes" id="UP000280960"/>
    </source>
</evidence>
<organism evidence="2 3">
    <name type="scientific">Biomaibacter acetigenes</name>
    <dbReference type="NCBI Taxonomy" id="2316383"/>
    <lineage>
        <taxon>Bacteria</taxon>
        <taxon>Bacillati</taxon>
        <taxon>Bacillota</taxon>
        <taxon>Clostridia</taxon>
        <taxon>Thermosediminibacterales</taxon>
        <taxon>Tepidanaerobacteraceae</taxon>
        <taxon>Biomaibacter</taxon>
    </lineage>
</organism>
<evidence type="ECO:0000313" key="2">
    <source>
        <dbReference type="EMBL" id="AYO29602.1"/>
    </source>
</evidence>
<dbReference type="KEGG" id="bacg:D2962_02360"/>
<dbReference type="InterPro" id="IPR050706">
    <property type="entry name" value="Cyclic-di-GMP_PDE-like"/>
</dbReference>